<dbReference type="SMART" id="SM00343">
    <property type="entry name" value="ZnF_C2HC"/>
    <property type="match status" value="1"/>
</dbReference>
<dbReference type="PANTHER" id="PTHR35046:SF9">
    <property type="entry name" value="RNA-DIRECTED DNA POLYMERASE"/>
    <property type="match status" value="1"/>
</dbReference>
<dbReference type="InterPro" id="IPR043502">
    <property type="entry name" value="DNA/RNA_pol_sf"/>
</dbReference>
<dbReference type="InterPro" id="IPR001878">
    <property type="entry name" value="Znf_CCHC"/>
</dbReference>
<dbReference type="Pfam" id="PF00078">
    <property type="entry name" value="RVT_1"/>
    <property type="match status" value="1"/>
</dbReference>
<proteinExistence type="predicted"/>
<dbReference type="CDD" id="cd01647">
    <property type="entry name" value="RT_LTR"/>
    <property type="match status" value="1"/>
</dbReference>
<dbReference type="Gene3D" id="3.30.70.270">
    <property type="match status" value="1"/>
</dbReference>
<evidence type="ECO:0000259" key="3">
    <source>
        <dbReference type="PROSITE" id="PS50158"/>
    </source>
</evidence>
<dbReference type="Gene3D" id="3.10.10.10">
    <property type="entry name" value="HIV Type 1 Reverse Transcriptase, subunit A, domain 1"/>
    <property type="match status" value="1"/>
</dbReference>
<dbReference type="InterPro" id="IPR043128">
    <property type="entry name" value="Rev_trsase/Diguanyl_cyclase"/>
</dbReference>
<protein>
    <submittedName>
        <fullName evidence="4">Retrovirus-related Pol polyprotein from transposon opus</fullName>
    </submittedName>
</protein>
<dbReference type="Proteomes" id="UP000075243">
    <property type="component" value="Unassembled WGS sequence"/>
</dbReference>
<keyword evidence="1" id="KW-0479">Metal-binding</keyword>
<dbReference type="GO" id="GO:0003676">
    <property type="term" value="F:nucleic acid binding"/>
    <property type="evidence" value="ECO:0007669"/>
    <property type="project" value="InterPro"/>
</dbReference>
<keyword evidence="5" id="KW-1185">Reference proteome</keyword>
<dbReference type="AlphaFoldDB" id="A0A151QTN3"/>
<feature type="non-terminal residue" evidence="4">
    <location>
        <position position="1"/>
    </location>
</feature>
<dbReference type="Pfam" id="PF03732">
    <property type="entry name" value="Retrotrans_gag"/>
    <property type="match status" value="1"/>
</dbReference>
<name>A0A151QTN3_CAJCA</name>
<organism evidence="4 5">
    <name type="scientific">Cajanus cajan</name>
    <name type="common">Pigeon pea</name>
    <name type="synonym">Cajanus indicus</name>
    <dbReference type="NCBI Taxonomy" id="3821"/>
    <lineage>
        <taxon>Eukaryota</taxon>
        <taxon>Viridiplantae</taxon>
        <taxon>Streptophyta</taxon>
        <taxon>Embryophyta</taxon>
        <taxon>Tracheophyta</taxon>
        <taxon>Spermatophyta</taxon>
        <taxon>Magnoliopsida</taxon>
        <taxon>eudicotyledons</taxon>
        <taxon>Gunneridae</taxon>
        <taxon>Pentapetalae</taxon>
        <taxon>rosids</taxon>
        <taxon>fabids</taxon>
        <taxon>Fabales</taxon>
        <taxon>Fabaceae</taxon>
        <taxon>Papilionoideae</taxon>
        <taxon>50 kb inversion clade</taxon>
        <taxon>NPAAA clade</taxon>
        <taxon>indigoferoid/millettioid clade</taxon>
        <taxon>Phaseoleae</taxon>
        <taxon>Cajanus</taxon>
    </lineage>
</organism>
<feature type="domain" description="CCHC-type" evidence="3">
    <location>
        <begin position="159"/>
        <end position="175"/>
    </location>
</feature>
<keyword evidence="1" id="KW-0862">Zinc</keyword>
<dbReference type="InterPro" id="IPR005162">
    <property type="entry name" value="Retrotrans_gag_dom"/>
</dbReference>
<dbReference type="PROSITE" id="PS50158">
    <property type="entry name" value="ZF_CCHC"/>
    <property type="match status" value="1"/>
</dbReference>
<dbReference type="SUPFAM" id="SSF56672">
    <property type="entry name" value="DNA/RNA polymerases"/>
    <property type="match status" value="1"/>
</dbReference>
<evidence type="ECO:0000256" key="1">
    <source>
        <dbReference type="PROSITE-ProRule" id="PRU00047"/>
    </source>
</evidence>
<feature type="region of interest" description="Disordered" evidence="2">
    <location>
        <begin position="128"/>
        <end position="156"/>
    </location>
</feature>
<dbReference type="SUPFAM" id="SSF57756">
    <property type="entry name" value="Retrovirus zinc finger-like domains"/>
    <property type="match status" value="1"/>
</dbReference>
<dbReference type="PANTHER" id="PTHR35046">
    <property type="entry name" value="ZINC KNUCKLE (CCHC-TYPE) FAMILY PROTEIN"/>
    <property type="match status" value="1"/>
</dbReference>
<sequence length="373" mass="44370">IQYWNDLRSVMRRSHIPSYYSRELMDKLQRLQQKNMSVEEYRQKMELYLMRVGIMEEERLTIVRFLSGFNFDIRDRVELLPYRNLDDLVQLCIRVEQQHLRGSFKKDKTQSNSYIKIDYKREGNFSKFNDKLEPSKNLEKEKEKEKNTSTSSNRTSDTKCFKCLGGGHIALQCPNKKMMILRGQDIYSSHDESSSTTSSENEYSDEDHEIENAYPYYGQLLMIRASLPNRTTYRTNPQETKEIENQFQELAINNITIKYRHPIPRLDDMLDELYSATIFSKIDIKSGYHQIRIKEGDEWKIAFKTKFGLYEWLVMPFGLTNAPSIFVRLMNHILRECIGKFVVVYFDDILIYIRSQDNHLGHLRQVLLILRKN</sequence>
<dbReference type="GO" id="GO:0008270">
    <property type="term" value="F:zinc ion binding"/>
    <property type="evidence" value="ECO:0007669"/>
    <property type="project" value="UniProtKB-KW"/>
</dbReference>
<evidence type="ECO:0000256" key="2">
    <source>
        <dbReference type="SAM" id="MobiDB-lite"/>
    </source>
</evidence>
<feature type="region of interest" description="Disordered" evidence="2">
    <location>
        <begin position="187"/>
        <end position="206"/>
    </location>
</feature>
<dbReference type="InterPro" id="IPR000477">
    <property type="entry name" value="RT_dom"/>
</dbReference>
<feature type="compositionally biased region" description="Basic and acidic residues" evidence="2">
    <location>
        <begin position="128"/>
        <end position="147"/>
    </location>
</feature>
<dbReference type="Gramene" id="C.cajan_45863.t">
    <property type="protein sequence ID" value="C.cajan_45863.t"/>
    <property type="gene ID" value="C.cajan_45863"/>
</dbReference>
<keyword evidence="1" id="KW-0863">Zinc-finger</keyword>
<dbReference type="Gene3D" id="4.10.60.10">
    <property type="entry name" value="Zinc finger, CCHC-type"/>
    <property type="match status" value="1"/>
</dbReference>
<gene>
    <name evidence="4" type="ORF">KK1_045504</name>
</gene>
<dbReference type="EMBL" id="KQ484828">
    <property type="protein sequence ID" value="KYP33632.1"/>
    <property type="molecule type" value="Genomic_DNA"/>
</dbReference>
<reference evidence="4" key="1">
    <citation type="journal article" date="2012" name="Nat. Biotechnol.">
        <title>Draft genome sequence of pigeonpea (Cajanus cajan), an orphan legume crop of resource-poor farmers.</title>
        <authorList>
            <person name="Varshney R.K."/>
            <person name="Chen W."/>
            <person name="Li Y."/>
            <person name="Bharti A.K."/>
            <person name="Saxena R.K."/>
            <person name="Schlueter J.A."/>
            <person name="Donoghue M.T."/>
            <person name="Azam S."/>
            <person name="Fan G."/>
            <person name="Whaley A.M."/>
            <person name="Farmer A.D."/>
            <person name="Sheridan J."/>
            <person name="Iwata A."/>
            <person name="Tuteja R."/>
            <person name="Penmetsa R.V."/>
            <person name="Wu W."/>
            <person name="Upadhyaya H.D."/>
            <person name="Yang S.P."/>
            <person name="Shah T."/>
            <person name="Saxena K.B."/>
            <person name="Michael T."/>
            <person name="McCombie W.R."/>
            <person name="Yang B."/>
            <person name="Zhang G."/>
            <person name="Yang H."/>
            <person name="Wang J."/>
            <person name="Spillane C."/>
            <person name="Cook D.R."/>
            <person name="May G.D."/>
            <person name="Xu X."/>
            <person name="Jackson S.A."/>
        </authorList>
    </citation>
    <scope>NUCLEOTIDE SEQUENCE [LARGE SCALE GENOMIC DNA]</scope>
</reference>
<evidence type="ECO:0000313" key="5">
    <source>
        <dbReference type="Proteomes" id="UP000075243"/>
    </source>
</evidence>
<dbReference type="InterPro" id="IPR036875">
    <property type="entry name" value="Znf_CCHC_sf"/>
</dbReference>
<accession>A0A151QTN3</accession>
<evidence type="ECO:0000313" key="4">
    <source>
        <dbReference type="EMBL" id="KYP33632.1"/>
    </source>
</evidence>